<evidence type="ECO:0000313" key="1">
    <source>
        <dbReference type="EMBL" id="SVB08475.1"/>
    </source>
</evidence>
<sequence>MDDRLKQRWNKLILKLSRDFSDNE</sequence>
<protein>
    <submittedName>
        <fullName evidence="1">Uncharacterized protein</fullName>
    </submittedName>
</protein>
<dbReference type="AlphaFoldDB" id="A0A382B400"/>
<accession>A0A382B400</accession>
<gene>
    <name evidence="1" type="ORF">METZ01_LOCUS161329</name>
</gene>
<name>A0A382B400_9ZZZZ</name>
<reference evidence="1" key="1">
    <citation type="submission" date="2018-05" db="EMBL/GenBank/DDBJ databases">
        <authorList>
            <person name="Lanie J.A."/>
            <person name="Ng W.-L."/>
            <person name="Kazmierczak K.M."/>
            <person name="Andrzejewski T.M."/>
            <person name="Davidsen T.M."/>
            <person name="Wayne K.J."/>
            <person name="Tettelin H."/>
            <person name="Glass J.I."/>
            <person name="Rusch D."/>
            <person name="Podicherti R."/>
            <person name="Tsui H.-C.T."/>
            <person name="Winkler M.E."/>
        </authorList>
    </citation>
    <scope>NUCLEOTIDE SEQUENCE</scope>
</reference>
<organism evidence="1">
    <name type="scientific">marine metagenome</name>
    <dbReference type="NCBI Taxonomy" id="408172"/>
    <lineage>
        <taxon>unclassified sequences</taxon>
        <taxon>metagenomes</taxon>
        <taxon>ecological metagenomes</taxon>
    </lineage>
</organism>
<feature type="non-terminal residue" evidence="1">
    <location>
        <position position="24"/>
    </location>
</feature>
<proteinExistence type="predicted"/>
<dbReference type="EMBL" id="UINC01028092">
    <property type="protein sequence ID" value="SVB08475.1"/>
    <property type="molecule type" value="Genomic_DNA"/>
</dbReference>